<evidence type="ECO:0000313" key="2">
    <source>
        <dbReference type="Proteomes" id="UP000247647"/>
    </source>
</evidence>
<dbReference type="SUPFAM" id="SSF48576">
    <property type="entry name" value="Terpenoid synthases"/>
    <property type="match status" value="1"/>
</dbReference>
<evidence type="ECO:0000313" key="1">
    <source>
        <dbReference type="EMBL" id="PYH39899.1"/>
    </source>
</evidence>
<name>A0A318YZ79_ASPNB</name>
<dbReference type="EMBL" id="KZ821445">
    <property type="protein sequence ID" value="PYH39899.1"/>
    <property type="molecule type" value="Genomic_DNA"/>
</dbReference>
<dbReference type="Proteomes" id="UP000247647">
    <property type="component" value="Unassembled WGS sequence"/>
</dbReference>
<dbReference type="GeneID" id="37129491"/>
<reference evidence="1" key="1">
    <citation type="submission" date="2016-12" db="EMBL/GenBank/DDBJ databases">
        <title>The genomes of Aspergillus section Nigri reveals drivers in fungal speciation.</title>
        <authorList>
            <consortium name="DOE Joint Genome Institute"/>
            <person name="Vesth T.C."/>
            <person name="Nybo J."/>
            <person name="Theobald S."/>
            <person name="Brandl J."/>
            <person name="Frisvad J.C."/>
            <person name="Nielsen K.F."/>
            <person name="Lyhne E.K."/>
            <person name="Kogle M.E."/>
            <person name="Kuo A."/>
            <person name="Riley R."/>
            <person name="Clum A."/>
            <person name="Nolan M."/>
            <person name="Lipzen A."/>
            <person name="Salamov A."/>
            <person name="Henrissat B."/>
            <person name="Wiebenga A."/>
            <person name="De Vries R.P."/>
            <person name="Grigoriev I.V."/>
            <person name="Mortensen U.H."/>
            <person name="Andersen M.R."/>
            <person name="Baker S.E."/>
        </authorList>
    </citation>
    <scope>NUCLEOTIDE SEQUENCE [LARGE SCALE GENOMIC DNA]</scope>
    <source>
        <strain evidence="1">CBS 115656</strain>
    </source>
</reference>
<proteinExistence type="predicted"/>
<dbReference type="OrthoDB" id="4467523at2759"/>
<gene>
    <name evidence="1" type="ORF">BO87DRAFT_420996</name>
</gene>
<protein>
    <submittedName>
        <fullName evidence="1">Uncharacterized protein</fullName>
    </submittedName>
</protein>
<dbReference type="InterPro" id="IPR008949">
    <property type="entry name" value="Isoprenoid_synthase_dom_sf"/>
</dbReference>
<accession>A0A318YZ79</accession>
<dbReference type="Gene3D" id="1.10.600.10">
    <property type="entry name" value="Farnesyl Diphosphate Synthase"/>
    <property type="match status" value="1"/>
</dbReference>
<organism evidence="1 2">
    <name type="scientific">Aspergillus neoniger (strain CBS 115656)</name>
    <dbReference type="NCBI Taxonomy" id="1448310"/>
    <lineage>
        <taxon>Eukaryota</taxon>
        <taxon>Fungi</taxon>
        <taxon>Dikarya</taxon>
        <taxon>Ascomycota</taxon>
        <taxon>Pezizomycotina</taxon>
        <taxon>Eurotiomycetes</taxon>
        <taxon>Eurotiomycetidae</taxon>
        <taxon>Eurotiales</taxon>
        <taxon>Aspergillaceae</taxon>
        <taxon>Aspergillus</taxon>
        <taxon>Aspergillus subgen. Circumdati</taxon>
    </lineage>
</organism>
<sequence>MPIWGEEVDRQVLNFVDVCRNLAPGNLHWSFTSGRYLGANGESVRRTRVMSVST</sequence>
<dbReference type="AlphaFoldDB" id="A0A318YZ79"/>
<keyword evidence="2" id="KW-1185">Reference proteome</keyword>
<dbReference type="RefSeq" id="XP_025485377.1">
    <property type="nucleotide sequence ID" value="XM_025627035.1"/>
</dbReference>